<evidence type="ECO:0000256" key="2">
    <source>
        <dbReference type="SAM" id="SignalP"/>
    </source>
</evidence>
<dbReference type="EMBL" id="AP013058">
    <property type="protein sequence ID" value="BAN22495.1"/>
    <property type="molecule type" value="Genomic_DNA"/>
</dbReference>
<sequence length="398" mass="39101">MRLFSSKGRLLILTLIFCFAIGTASSQNALVSWGPEKSPYKIGSYDCKENNVQLILIQGTIELVHPDDKPGLSPPPEIFIDCDKIMFAPNSKVVTMAALYIRGETSIGGAINIENRRGAQGADGLFDPNADVVRRAPNGPDGPPGQNGDDAEDTSIKYPLGRNAETGHAGGNGIRGQDGGRGSDASDGRDGSAAAAITLKARTYSPATTVVLSAIGGKGGAGGHGGRGIDGGDGGTGGTGGKGGDAAVGRTAATGGVGGAGGDGGNGGWGGPGGDGGNGGRGGDLNVYIIAEDAEHKGNPPSDFKYTLNGGGGGEPGIGGAPGAKGIGAKGGFGGCGGNGSNLGPIVFHPSGACAGQGPHGKDGRDGEPGPTGKWGRDGDPGRPGDWNIGFVVEKGGH</sequence>
<organism evidence="3 4">
    <name type="scientific">Caballeronia insecticola</name>
    <dbReference type="NCBI Taxonomy" id="758793"/>
    <lineage>
        <taxon>Bacteria</taxon>
        <taxon>Pseudomonadati</taxon>
        <taxon>Pseudomonadota</taxon>
        <taxon>Betaproteobacteria</taxon>
        <taxon>Burkholderiales</taxon>
        <taxon>Burkholderiaceae</taxon>
        <taxon>Caballeronia</taxon>
    </lineage>
</organism>
<dbReference type="PATRIC" id="fig|758793.3.peg.743"/>
<feature type="chain" id="PRO_5004372661" evidence="2">
    <location>
        <begin position="30"/>
        <end position="398"/>
    </location>
</feature>
<reference evidence="3 4" key="2">
    <citation type="journal article" date="2018" name="Int. J. Syst. Evol. Microbiol.">
        <title>Burkholderia insecticola sp. nov., a gut symbiotic bacterium of the bean bug Riptortus pedestris.</title>
        <authorList>
            <person name="Takeshita K."/>
            <person name="Tamaki H."/>
            <person name="Ohbayashi T."/>
            <person name="Meng X.-Y."/>
            <person name="Sone T."/>
            <person name="Mitani Y."/>
            <person name="Peeters C."/>
            <person name="Kikuchi Y."/>
            <person name="Vandamme P."/>
        </authorList>
    </citation>
    <scope>NUCLEOTIDE SEQUENCE [LARGE SCALE GENOMIC DNA]</scope>
    <source>
        <strain evidence="3">RPE64</strain>
    </source>
</reference>
<dbReference type="Proteomes" id="UP000013966">
    <property type="component" value="Chromosome 1"/>
</dbReference>
<dbReference type="HOGENOM" id="CLU_692015_0_0_4"/>
<dbReference type="KEGG" id="buo:BRPE64_ACDS07410"/>
<dbReference type="AlphaFoldDB" id="R4WNN2"/>
<feature type="compositionally biased region" description="Gly residues" evidence="1">
    <location>
        <begin position="255"/>
        <end position="280"/>
    </location>
</feature>
<evidence type="ECO:0000313" key="3">
    <source>
        <dbReference type="EMBL" id="BAN22495.1"/>
    </source>
</evidence>
<keyword evidence="3" id="KW-0176">Collagen</keyword>
<protein>
    <submittedName>
        <fullName evidence="3">Collagen-like protein</fullName>
    </submittedName>
</protein>
<proteinExistence type="predicted"/>
<evidence type="ECO:0000313" key="4">
    <source>
        <dbReference type="Proteomes" id="UP000013966"/>
    </source>
</evidence>
<keyword evidence="4" id="KW-1185">Reference proteome</keyword>
<feature type="region of interest" description="Disordered" evidence="1">
    <location>
        <begin position="216"/>
        <end position="280"/>
    </location>
</feature>
<feature type="region of interest" description="Disordered" evidence="1">
    <location>
        <begin position="121"/>
        <end position="190"/>
    </location>
</feature>
<name>R4WNN2_9BURK</name>
<evidence type="ECO:0000256" key="1">
    <source>
        <dbReference type="SAM" id="MobiDB-lite"/>
    </source>
</evidence>
<accession>R4WNN2</accession>
<feature type="compositionally biased region" description="Gly residues" evidence="1">
    <location>
        <begin position="168"/>
        <end position="182"/>
    </location>
</feature>
<feature type="compositionally biased region" description="Gly residues" evidence="1">
    <location>
        <begin position="216"/>
        <end position="246"/>
    </location>
</feature>
<keyword evidence="2" id="KW-0732">Signal</keyword>
<reference evidence="3 4" key="1">
    <citation type="journal article" date="2013" name="Genome Announc.">
        <title>Complete Genome Sequence of Burkholderia sp. Strain RPE64, Bacterial Symbiont of the Bean Bug Riptortus pedestris.</title>
        <authorList>
            <person name="Shibata T.F."/>
            <person name="Maeda T."/>
            <person name="Nikoh N."/>
            <person name="Yamaguchi K."/>
            <person name="Oshima K."/>
            <person name="Hattori M."/>
            <person name="Nishiyama T."/>
            <person name="Hasebe M."/>
            <person name="Fukatsu T."/>
            <person name="Kikuchi Y."/>
            <person name="Shigenobu S."/>
        </authorList>
    </citation>
    <scope>NUCLEOTIDE SEQUENCE [LARGE SCALE GENOMIC DNA]</scope>
</reference>
<feature type="signal peptide" evidence="2">
    <location>
        <begin position="1"/>
        <end position="29"/>
    </location>
</feature>
<dbReference type="STRING" id="758793.BRPE64_ACDS07410"/>
<gene>
    <name evidence="3" type="ORF">BRPE64_ACDS07410</name>
</gene>
<feature type="region of interest" description="Disordered" evidence="1">
    <location>
        <begin position="352"/>
        <end position="386"/>
    </location>
</feature>